<evidence type="ECO:0000256" key="5">
    <source>
        <dbReference type="SAM" id="Phobius"/>
    </source>
</evidence>
<sequence length="304" mass="32582">MSTLLSPTGPRWVVVRQHRTALWTAAAAVAASAALVTALRMWDDAVPGTNQDNGYALLRIGMDYAAMLLLALPLLIGAFVAGPMVARELESGTYKLALTQSVTPRRWLASKLVIAVTVTAVGTLALMGVFALGRSRVANEYLFSWDERGTYEATGTVLLSYCLLAVAVGALVGQLVRRTLVAMAATGVVLGVVQLVLTALRWDFLPVRTLTGPYGADLLVPDEGLYMDSGLISTSGQRLPGWYCPEPLTENGICRSDVDIAAQYIDYHPASHFWPTQLIETGIVLALTALVLAAAFKVLRARHA</sequence>
<organism evidence="7 8">
    <name type="scientific">Streptomyces purpureus</name>
    <dbReference type="NCBI Taxonomy" id="1951"/>
    <lineage>
        <taxon>Bacteria</taxon>
        <taxon>Bacillati</taxon>
        <taxon>Actinomycetota</taxon>
        <taxon>Actinomycetes</taxon>
        <taxon>Kitasatosporales</taxon>
        <taxon>Streptomycetaceae</taxon>
        <taxon>Streptomyces</taxon>
    </lineage>
</organism>
<dbReference type="RefSeq" id="WP_019887530.1">
    <property type="nucleotide sequence ID" value="NZ_BMQQ01000028.1"/>
</dbReference>
<evidence type="ECO:0000256" key="1">
    <source>
        <dbReference type="ARBA" id="ARBA00004141"/>
    </source>
</evidence>
<dbReference type="InterPro" id="IPR013525">
    <property type="entry name" value="ABC2_TM"/>
</dbReference>
<keyword evidence="3 5" id="KW-1133">Transmembrane helix</keyword>
<evidence type="ECO:0000256" key="3">
    <source>
        <dbReference type="ARBA" id="ARBA00022989"/>
    </source>
</evidence>
<protein>
    <submittedName>
        <fullName evidence="7">Transporter</fullName>
    </submittedName>
</protein>
<keyword evidence="4 5" id="KW-0472">Membrane</keyword>
<feature type="transmembrane region" description="Helical" evidence="5">
    <location>
        <begin position="278"/>
        <end position="299"/>
    </location>
</feature>
<feature type="transmembrane region" description="Helical" evidence="5">
    <location>
        <begin position="180"/>
        <end position="200"/>
    </location>
</feature>
<feature type="transmembrane region" description="Helical" evidence="5">
    <location>
        <begin position="21"/>
        <end position="42"/>
    </location>
</feature>
<dbReference type="GO" id="GO:0016020">
    <property type="term" value="C:membrane"/>
    <property type="evidence" value="ECO:0007669"/>
    <property type="project" value="UniProtKB-SubCell"/>
</dbReference>
<dbReference type="AlphaFoldDB" id="A0A918HD00"/>
<feature type="transmembrane region" description="Helical" evidence="5">
    <location>
        <begin position="62"/>
        <end position="86"/>
    </location>
</feature>
<reference evidence="7" key="1">
    <citation type="journal article" date="2014" name="Int. J. Syst. Evol. Microbiol.">
        <title>Complete genome sequence of Corynebacterium casei LMG S-19264T (=DSM 44701T), isolated from a smear-ripened cheese.</title>
        <authorList>
            <consortium name="US DOE Joint Genome Institute (JGI-PGF)"/>
            <person name="Walter F."/>
            <person name="Albersmeier A."/>
            <person name="Kalinowski J."/>
            <person name="Ruckert C."/>
        </authorList>
    </citation>
    <scope>NUCLEOTIDE SEQUENCE</scope>
    <source>
        <strain evidence="7">JCM 3172</strain>
    </source>
</reference>
<evidence type="ECO:0000313" key="8">
    <source>
        <dbReference type="Proteomes" id="UP000619486"/>
    </source>
</evidence>
<comment type="caution">
    <text evidence="7">The sequence shown here is derived from an EMBL/GenBank/DDBJ whole genome shotgun (WGS) entry which is preliminary data.</text>
</comment>
<keyword evidence="2 5" id="KW-0812">Transmembrane</keyword>
<dbReference type="Pfam" id="PF12698">
    <property type="entry name" value="ABC2_membrane_3"/>
    <property type="match status" value="1"/>
</dbReference>
<proteinExistence type="predicted"/>
<comment type="subcellular location">
    <subcellularLocation>
        <location evidence="1">Membrane</location>
        <topology evidence="1">Multi-pass membrane protein</topology>
    </subcellularLocation>
</comment>
<feature type="transmembrane region" description="Helical" evidence="5">
    <location>
        <begin position="107"/>
        <end position="133"/>
    </location>
</feature>
<dbReference type="GO" id="GO:0140359">
    <property type="term" value="F:ABC-type transporter activity"/>
    <property type="evidence" value="ECO:0007669"/>
    <property type="project" value="InterPro"/>
</dbReference>
<gene>
    <name evidence="7" type="ORF">GCM10014713_56480</name>
</gene>
<keyword evidence="8" id="KW-1185">Reference proteome</keyword>
<reference evidence="7" key="2">
    <citation type="submission" date="2020-09" db="EMBL/GenBank/DDBJ databases">
        <authorList>
            <person name="Sun Q."/>
            <person name="Ohkuma M."/>
        </authorList>
    </citation>
    <scope>NUCLEOTIDE SEQUENCE</scope>
    <source>
        <strain evidence="7">JCM 3172</strain>
    </source>
</reference>
<evidence type="ECO:0000313" key="7">
    <source>
        <dbReference type="EMBL" id="GGT55394.1"/>
    </source>
</evidence>
<accession>A0A918HD00</accession>
<name>A0A918HD00_9ACTN</name>
<dbReference type="EMBL" id="BMQQ01000028">
    <property type="protein sequence ID" value="GGT55394.1"/>
    <property type="molecule type" value="Genomic_DNA"/>
</dbReference>
<dbReference type="Proteomes" id="UP000619486">
    <property type="component" value="Unassembled WGS sequence"/>
</dbReference>
<feature type="transmembrane region" description="Helical" evidence="5">
    <location>
        <begin position="153"/>
        <end position="173"/>
    </location>
</feature>
<evidence type="ECO:0000256" key="2">
    <source>
        <dbReference type="ARBA" id="ARBA00022692"/>
    </source>
</evidence>
<evidence type="ECO:0000259" key="6">
    <source>
        <dbReference type="Pfam" id="PF12698"/>
    </source>
</evidence>
<feature type="domain" description="ABC-2 type transporter transmembrane" evidence="6">
    <location>
        <begin position="46"/>
        <end position="194"/>
    </location>
</feature>
<evidence type="ECO:0000256" key="4">
    <source>
        <dbReference type="ARBA" id="ARBA00023136"/>
    </source>
</evidence>